<feature type="transmembrane region" description="Helical" evidence="1">
    <location>
        <begin position="78"/>
        <end position="98"/>
    </location>
</feature>
<evidence type="ECO:0000313" key="3">
    <source>
        <dbReference type="Proteomes" id="UP001079430"/>
    </source>
</evidence>
<proteinExistence type="predicted"/>
<name>A0ABT4KK43_9HYPH</name>
<evidence type="ECO:0000256" key="1">
    <source>
        <dbReference type="SAM" id="Phobius"/>
    </source>
</evidence>
<feature type="transmembrane region" description="Helical" evidence="1">
    <location>
        <begin position="35"/>
        <end position="57"/>
    </location>
</feature>
<sequence>MNIGIAKYAGLLLAPGAWAINTELAQILPYVDCGAGTSWSVVASFGAAILALAGALVSHRRFAQSEPRTKLFIARLNVLVGLAFAFALLLQGAATMLLDPCLR</sequence>
<protein>
    <submittedName>
        <fullName evidence="2">Uncharacterized protein</fullName>
    </submittedName>
</protein>
<evidence type="ECO:0000313" key="2">
    <source>
        <dbReference type="EMBL" id="MCZ4091332.1"/>
    </source>
</evidence>
<dbReference type="EMBL" id="JAPVOI010000004">
    <property type="protein sequence ID" value="MCZ4091332.1"/>
    <property type="molecule type" value="Genomic_DNA"/>
</dbReference>
<dbReference type="Proteomes" id="UP001079430">
    <property type="component" value="Unassembled WGS sequence"/>
</dbReference>
<keyword evidence="1" id="KW-0472">Membrane</keyword>
<comment type="caution">
    <text evidence="2">The sequence shown here is derived from an EMBL/GenBank/DDBJ whole genome shotgun (WGS) entry which is preliminary data.</text>
</comment>
<accession>A0ABT4KK43</accession>
<dbReference type="RefSeq" id="WP_269281051.1">
    <property type="nucleotide sequence ID" value="NZ_JAPVOI010000004.1"/>
</dbReference>
<keyword evidence="1" id="KW-1133">Transmembrane helix</keyword>
<keyword evidence="3" id="KW-1185">Reference proteome</keyword>
<keyword evidence="1" id="KW-0812">Transmembrane</keyword>
<reference evidence="2" key="1">
    <citation type="submission" date="2022-10" db="EMBL/GenBank/DDBJ databases">
        <title>Whole genome sequencing of three plant growth promoting bacteria isolated from Vachellia tortilis subsp. raddiana in Morocco.</title>
        <authorList>
            <person name="Hnini M."/>
            <person name="Zouagui R."/>
            <person name="Zouagui H."/>
            <person name="Chemao Elfihri M.-W."/>
            <person name="Ibrahimi A."/>
            <person name="Sbabou L."/>
            <person name="Aurag J."/>
        </authorList>
    </citation>
    <scope>NUCLEOTIDE SEQUENCE</scope>
    <source>
        <strain evidence="2">LMR678</strain>
    </source>
</reference>
<organism evidence="2 3">
    <name type="scientific">Sinorhizobium psoraleae</name>
    <dbReference type="NCBI Taxonomy" id="520838"/>
    <lineage>
        <taxon>Bacteria</taxon>
        <taxon>Pseudomonadati</taxon>
        <taxon>Pseudomonadota</taxon>
        <taxon>Alphaproteobacteria</taxon>
        <taxon>Hyphomicrobiales</taxon>
        <taxon>Rhizobiaceae</taxon>
        <taxon>Sinorhizobium/Ensifer group</taxon>
        <taxon>Sinorhizobium</taxon>
    </lineage>
</organism>
<gene>
    <name evidence="2" type="ORF">O3W52_15035</name>
</gene>